<keyword evidence="2" id="KW-1185">Reference proteome</keyword>
<organism evidence="1 2">
    <name type="scientific">Microbacterium natoriense</name>
    <dbReference type="NCBI Taxonomy" id="284570"/>
    <lineage>
        <taxon>Bacteria</taxon>
        <taxon>Bacillati</taxon>
        <taxon>Actinomycetota</taxon>
        <taxon>Actinomycetes</taxon>
        <taxon>Micrococcales</taxon>
        <taxon>Microbacteriaceae</taxon>
        <taxon>Microbacterium</taxon>
    </lineage>
</organism>
<sequence>MTIIEGRLNLDHGVIVTTDCLGKTFTSKIADVEVNVELPRAQTIARPLEEDGPPGDLYVIEPVWASSPWNWRSLLGDAPEEPNEWGAPLLTDWTSGEDLPSGAVSVRSARLWFSGVGEFSRDSELGTRVMDAKDAWLSRVSNWVECLTLQHISSRDDTKLRQRRTLDKILWTDTGGSSELLDIGHAGWSRYGPIDAMTADGFSNVLQLAAVDTVPDLAWQLLRDSFHAHGYAEDRRAVIDAAAALEVGYSRWLEDRLDGVDAQVAELILGSRATLGLKLEQAKVLGWVAPAGTGDLVSLRNRAVHGGYSPTQMTAARVLAAAREALGLFDPAHSDLIARSTRSFPIPEPYSPTSPASA</sequence>
<evidence type="ECO:0000313" key="1">
    <source>
        <dbReference type="EMBL" id="MDQ0648714.1"/>
    </source>
</evidence>
<evidence type="ECO:0008006" key="3">
    <source>
        <dbReference type="Google" id="ProtNLM"/>
    </source>
</evidence>
<dbReference type="RefSeq" id="WP_307297678.1">
    <property type="nucleotide sequence ID" value="NZ_JAUSXV010000001.1"/>
</dbReference>
<comment type="caution">
    <text evidence="1">The sequence shown here is derived from an EMBL/GenBank/DDBJ whole genome shotgun (WGS) entry which is preliminary data.</text>
</comment>
<accession>A0AAW8F0Q6</accession>
<reference evidence="1 2" key="1">
    <citation type="submission" date="2023-07" db="EMBL/GenBank/DDBJ databases">
        <title>Comparative genomics of wheat-associated soil bacteria to identify genetic determinants of phenazine resistance.</title>
        <authorList>
            <person name="Mouncey N."/>
        </authorList>
    </citation>
    <scope>NUCLEOTIDE SEQUENCE [LARGE SCALE GENOMIC DNA]</scope>
    <source>
        <strain evidence="1 2">W4I9-1</strain>
    </source>
</reference>
<dbReference type="Proteomes" id="UP001244427">
    <property type="component" value="Unassembled WGS sequence"/>
</dbReference>
<gene>
    <name evidence="1" type="ORF">QFZ53_002910</name>
</gene>
<protein>
    <recommendedName>
        <fullName evidence="3">Apea-like HEPN domain-containing protein</fullName>
    </recommendedName>
</protein>
<proteinExistence type="predicted"/>
<name>A0AAW8F0Q6_9MICO</name>
<dbReference type="AlphaFoldDB" id="A0AAW8F0Q6"/>
<dbReference type="EMBL" id="JAUSXV010000001">
    <property type="protein sequence ID" value="MDQ0648714.1"/>
    <property type="molecule type" value="Genomic_DNA"/>
</dbReference>
<evidence type="ECO:0000313" key="2">
    <source>
        <dbReference type="Proteomes" id="UP001244427"/>
    </source>
</evidence>